<dbReference type="EMBL" id="CCYA01000254">
    <property type="protein sequence ID" value="CEH17407.1"/>
    <property type="molecule type" value="Genomic_DNA"/>
</dbReference>
<dbReference type="GO" id="GO:0012507">
    <property type="term" value="C:ER to Golgi transport vesicle membrane"/>
    <property type="evidence" value="ECO:0007669"/>
    <property type="project" value="TreeGrafter"/>
</dbReference>
<dbReference type="InterPro" id="IPR027027">
    <property type="entry name" value="GOSR2/Membrin/Bos1"/>
</dbReference>
<proteinExistence type="inferred from homology"/>
<keyword evidence="14" id="KW-1185">Reference proteome</keyword>
<feature type="transmembrane region" description="Helical" evidence="12">
    <location>
        <begin position="283"/>
        <end position="303"/>
    </location>
</feature>
<organism evidence="13 14">
    <name type="scientific">Ceraceosorus bombacis</name>
    <dbReference type="NCBI Taxonomy" id="401625"/>
    <lineage>
        <taxon>Eukaryota</taxon>
        <taxon>Fungi</taxon>
        <taxon>Dikarya</taxon>
        <taxon>Basidiomycota</taxon>
        <taxon>Ustilaginomycotina</taxon>
        <taxon>Exobasidiomycetes</taxon>
        <taxon>Ceraceosorales</taxon>
        <taxon>Ceraceosoraceae</taxon>
        <taxon>Ceraceosorus</taxon>
    </lineage>
</organism>
<dbReference type="GO" id="GO:0031902">
    <property type="term" value="C:late endosome membrane"/>
    <property type="evidence" value="ECO:0007669"/>
    <property type="project" value="TreeGrafter"/>
</dbReference>
<dbReference type="GO" id="GO:0005789">
    <property type="term" value="C:endoplasmic reticulum membrane"/>
    <property type="evidence" value="ECO:0007669"/>
    <property type="project" value="UniProtKB-SubCell"/>
</dbReference>
<dbReference type="GO" id="GO:0006888">
    <property type="term" value="P:endoplasmic reticulum to Golgi vesicle-mediated transport"/>
    <property type="evidence" value="ECO:0007669"/>
    <property type="project" value="TreeGrafter"/>
</dbReference>
<evidence type="ECO:0000256" key="12">
    <source>
        <dbReference type="SAM" id="Phobius"/>
    </source>
</evidence>
<accession>A0A0P1BLF8</accession>
<dbReference type="Pfam" id="PF12352">
    <property type="entry name" value="V-SNARE_C"/>
    <property type="match status" value="1"/>
</dbReference>
<comment type="subcellular location">
    <subcellularLocation>
        <location evidence="1">Endoplasmic reticulum membrane</location>
        <topology evidence="1">Single-pass type IV membrane protein</topology>
    </subcellularLocation>
    <subcellularLocation>
        <location evidence="2">Golgi apparatus membrane</location>
        <topology evidence="2">Single-pass type IV membrane protein</topology>
    </subcellularLocation>
</comment>
<evidence type="ECO:0000256" key="11">
    <source>
        <dbReference type="SAM" id="MobiDB-lite"/>
    </source>
</evidence>
<sequence length="304" mass="32542">MNSLYNLALRQSASVNSDLSILASSNPSTSSALQEKISSSLAALSRTVDDYEGLASKELVPAKREKALFRVAKFREEEMNARQELIRLKSGRAGQASTTSTSTSTQYGQASTSLANNTSNTDSGLHARPAQSPSAAYGQNGFGASAHDPSRSNTPSYGAGSSLPYGQSPYGQSYGGGPSAHAVPLHNDPLASYRAAAQAQYQANGGSSRGREDMALREHSFIGNAEAQIDALIAQGRQTWGNLTEQRDVLKGTQKRLRDAALTMGLSRDVISYIERRSTQDNIIFAVGALFTLVAFYFILKWFG</sequence>
<dbReference type="PIRSF" id="PIRSF028865">
    <property type="entry name" value="Membrin-2"/>
    <property type="match status" value="1"/>
</dbReference>
<evidence type="ECO:0000313" key="14">
    <source>
        <dbReference type="Proteomes" id="UP000054845"/>
    </source>
</evidence>
<protein>
    <recommendedName>
        <fullName evidence="10">Protein transport protein BOS1</fullName>
    </recommendedName>
</protein>
<feature type="compositionally biased region" description="Polar residues" evidence="11">
    <location>
        <begin position="114"/>
        <end position="123"/>
    </location>
</feature>
<evidence type="ECO:0000256" key="6">
    <source>
        <dbReference type="ARBA" id="ARBA00022989"/>
    </source>
</evidence>
<evidence type="ECO:0000256" key="10">
    <source>
        <dbReference type="ARBA" id="ARBA00040957"/>
    </source>
</evidence>
<dbReference type="GO" id="GO:0031201">
    <property type="term" value="C:SNARE complex"/>
    <property type="evidence" value="ECO:0007669"/>
    <property type="project" value="TreeGrafter"/>
</dbReference>
<keyword evidence="8 12" id="KW-0472">Membrane</keyword>
<dbReference type="OrthoDB" id="158360at2759"/>
<evidence type="ECO:0000256" key="9">
    <source>
        <dbReference type="ARBA" id="ARBA00037983"/>
    </source>
</evidence>
<dbReference type="CDD" id="cd15863">
    <property type="entry name" value="SNARE_GS27"/>
    <property type="match status" value="1"/>
</dbReference>
<evidence type="ECO:0000256" key="3">
    <source>
        <dbReference type="ARBA" id="ARBA00022448"/>
    </source>
</evidence>
<evidence type="ECO:0000313" key="13">
    <source>
        <dbReference type="EMBL" id="CEH17407.1"/>
    </source>
</evidence>
<evidence type="ECO:0000256" key="2">
    <source>
        <dbReference type="ARBA" id="ARBA00004409"/>
    </source>
</evidence>
<evidence type="ECO:0000256" key="1">
    <source>
        <dbReference type="ARBA" id="ARBA00004163"/>
    </source>
</evidence>
<dbReference type="STRING" id="401625.A0A0P1BLF8"/>
<dbReference type="GO" id="GO:0000139">
    <property type="term" value="C:Golgi membrane"/>
    <property type="evidence" value="ECO:0007669"/>
    <property type="project" value="UniProtKB-SubCell"/>
</dbReference>
<keyword evidence="3" id="KW-0813">Transport</keyword>
<keyword evidence="4 12" id="KW-0812">Transmembrane</keyword>
<dbReference type="PANTHER" id="PTHR21230">
    <property type="entry name" value="VESICLE TRANSPORT V-SNARE PROTEIN VTI1-RELATED"/>
    <property type="match status" value="1"/>
</dbReference>
<evidence type="ECO:0000256" key="7">
    <source>
        <dbReference type="ARBA" id="ARBA00023034"/>
    </source>
</evidence>
<evidence type="ECO:0000256" key="4">
    <source>
        <dbReference type="ARBA" id="ARBA00022692"/>
    </source>
</evidence>
<name>A0A0P1BLF8_9BASI</name>
<keyword evidence="6 12" id="KW-1133">Transmembrane helix</keyword>
<dbReference type="GO" id="GO:0005484">
    <property type="term" value="F:SNAP receptor activity"/>
    <property type="evidence" value="ECO:0007669"/>
    <property type="project" value="InterPro"/>
</dbReference>
<dbReference type="Proteomes" id="UP000054845">
    <property type="component" value="Unassembled WGS sequence"/>
</dbReference>
<keyword evidence="5" id="KW-0653">Protein transport</keyword>
<dbReference type="GO" id="GO:0000149">
    <property type="term" value="F:SNARE binding"/>
    <property type="evidence" value="ECO:0007669"/>
    <property type="project" value="TreeGrafter"/>
</dbReference>
<dbReference type="GO" id="GO:0006906">
    <property type="term" value="P:vesicle fusion"/>
    <property type="evidence" value="ECO:0007669"/>
    <property type="project" value="TreeGrafter"/>
</dbReference>
<evidence type="ECO:0000256" key="5">
    <source>
        <dbReference type="ARBA" id="ARBA00022927"/>
    </source>
</evidence>
<keyword evidence="13" id="KW-0675">Receptor</keyword>
<feature type="region of interest" description="Disordered" evidence="11">
    <location>
        <begin position="85"/>
        <end position="186"/>
    </location>
</feature>
<comment type="similarity">
    <text evidence="9">Belongs to the BOS1 family.</text>
</comment>
<reference evidence="13 14" key="1">
    <citation type="submission" date="2014-09" db="EMBL/GenBank/DDBJ databases">
        <authorList>
            <person name="Magalhaes I.L.F."/>
            <person name="Oliveira U."/>
            <person name="Santos F.R."/>
            <person name="Vidigal T.H.D.A."/>
            <person name="Brescovit A.D."/>
            <person name="Santos A.J."/>
        </authorList>
    </citation>
    <scope>NUCLEOTIDE SEQUENCE [LARGE SCALE GENOMIC DNA]</scope>
</reference>
<feature type="compositionally biased region" description="Low complexity" evidence="11">
    <location>
        <begin position="91"/>
        <end position="113"/>
    </location>
</feature>
<dbReference type="AlphaFoldDB" id="A0A0P1BLF8"/>
<keyword evidence="7" id="KW-0333">Golgi apparatus</keyword>
<dbReference type="GO" id="GO:0015031">
    <property type="term" value="P:protein transport"/>
    <property type="evidence" value="ECO:0007669"/>
    <property type="project" value="UniProtKB-KW"/>
</dbReference>
<dbReference type="PANTHER" id="PTHR21230:SF1">
    <property type="entry name" value="GOLGI SNAP RECEPTOR COMPLEX MEMBER 2"/>
    <property type="match status" value="1"/>
</dbReference>
<evidence type="ECO:0000256" key="8">
    <source>
        <dbReference type="ARBA" id="ARBA00023136"/>
    </source>
</evidence>